<evidence type="ECO:0000256" key="2">
    <source>
        <dbReference type="SAM" id="MobiDB-lite"/>
    </source>
</evidence>
<dbReference type="PANTHER" id="PTHR13524">
    <property type="entry name" value="MYOTUBULARIN-RELATED"/>
    <property type="match status" value="1"/>
</dbReference>
<dbReference type="Gene3D" id="3.90.190.10">
    <property type="entry name" value="Protein tyrosine phosphatase superfamily"/>
    <property type="match status" value="1"/>
</dbReference>
<dbReference type="InterPro" id="IPR016130">
    <property type="entry name" value="Tyr_Pase_AS"/>
</dbReference>
<feature type="compositionally biased region" description="Polar residues" evidence="2">
    <location>
        <begin position="495"/>
        <end position="505"/>
    </location>
</feature>
<evidence type="ECO:0000313" key="6">
    <source>
        <dbReference type="RefSeq" id="XP_011643970.1"/>
    </source>
</evidence>
<evidence type="ECO:0000313" key="5">
    <source>
        <dbReference type="RefSeq" id="XP_011643969.1"/>
    </source>
</evidence>
<dbReference type="KEGG" id="pbar:105431463"/>
<dbReference type="CTD" id="36959"/>
<sequence length="638" mass="72823">MTEINIDSLRNLITHFAKNTYRTKDVDVTNQEIMQRCMLLAAFDYEYSIIDNSGGDLCAHYPSYLIILEHDKIRNSSKNYEMPLLTSSCVMENTYESIYLRSKLFKLMAQSRFARCRSRFPVPVILYKDRHVCRSSTLSSGPEMFGRAGLDYLLSSVSSGNTSSAQPVTQEEESLLKEEEPHALTTNLKNKVRYYDIELLKTFNVGTIVDFMVEKKKVKYGMTVTSSEKVDQERRYSNFNLISLPYPGCEFFKEFRDQDYRSKDLVFNWCQNYIDAPICVPEDSISSQLRINWDQYTEWNLVKLTQNYLRLILRYLSDSNNGLLIHCISGWDRTPLFISLLRISLWADGVIHTTLDSYQLLYYTIAYDWMLFGHDLADRLNKGEEILFFCFDFLKYIESEHFSIHKCYEKTSRHNEPETFTIDSDSFEIITTSSFSPKNSSSSSIEQNSVDGDSSPAVFLPDSLDNQDDSRNNVNFAHGTLNASPNKEGIAVQESRPSLSANRTSPIGVPIPRNSHIRQRNDSTSSGDSWQLVTGTGSLCGSTSANASHLDNASAPDSDCKPSCATCCRIRRKSQERSANVNDEICVMHTQRRERLHCLRNIFYKAYGPHGFRLKDESGGISQYIGNIVGMTSTQRTS</sequence>
<evidence type="ECO:0000313" key="7">
    <source>
        <dbReference type="RefSeq" id="XP_011643971.1"/>
    </source>
</evidence>
<dbReference type="RefSeq" id="XP_011643970.1">
    <property type="nucleotide sequence ID" value="XM_011645668.1"/>
</dbReference>
<organism evidence="4 6">
    <name type="scientific">Pogonomyrmex barbatus</name>
    <name type="common">red harvester ant</name>
    <dbReference type="NCBI Taxonomy" id="144034"/>
    <lineage>
        <taxon>Eukaryota</taxon>
        <taxon>Metazoa</taxon>
        <taxon>Ecdysozoa</taxon>
        <taxon>Arthropoda</taxon>
        <taxon>Hexapoda</taxon>
        <taxon>Insecta</taxon>
        <taxon>Pterygota</taxon>
        <taxon>Neoptera</taxon>
        <taxon>Endopterygota</taxon>
        <taxon>Hymenoptera</taxon>
        <taxon>Apocrita</taxon>
        <taxon>Aculeata</taxon>
        <taxon>Formicoidea</taxon>
        <taxon>Formicidae</taxon>
        <taxon>Myrmicinae</taxon>
        <taxon>Pogonomyrmex</taxon>
    </lineage>
</organism>
<dbReference type="GO" id="GO:0004438">
    <property type="term" value="F:phosphatidylinositol-3-phosphate phosphatase activity"/>
    <property type="evidence" value="ECO:0007669"/>
    <property type="project" value="InterPro"/>
</dbReference>
<dbReference type="PROSITE" id="PS00383">
    <property type="entry name" value="TYR_PHOSPHATASE_1"/>
    <property type="match status" value="1"/>
</dbReference>
<proteinExistence type="inferred from homology"/>
<dbReference type="InterPro" id="IPR010569">
    <property type="entry name" value="Myotubularin-like_Pase_dom"/>
</dbReference>
<dbReference type="Pfam" id="PF06602">
    <property type="entry name" value="Myotub-related"/>
    <property type="match status" value="1"/>
</dbReference>
<dbReference type="OrthoDB" id="2408718at2759"/>
<feature type="domain" description="Myotubularin phosphatase" evidence="3">
    <location>
        <begin position="111"/>
        <end position="384"/>
    </location>
</feature>
<dbReference type="PANTHER" id="PTHR13524:SF2">
    <property type="entry name" value="MYOTUBULARIN-RELATED PROTEIN 14"/>
    <property type="match status" value="1"/>
</dbReference>
<keyword evidence="4" id="KW-1185">Reference proteome</keyword>
<accession>A0A6I9WPR4</accession>
<feature type="region of interest" description="Disordered" evidence="2">
    <location>
        <begin position="434"/>
        <end position="528"/>
    </location>
</feature>
<dbReference type="InterPro" id="IPR029021">
    <property type="entry name" value="Prot-tyrosine_phosphatase-like"/>
</dbReference>
<dbReference type="RefSeq" id="XP_011643971.1">
    <property type="nucleotide sequence ID" value="XM_011645669.1"/>
</dbReference>
<dbReference type="RefSeq" id="XP_025075207.1">
    <property type="nucleotide sequence ID" value="XM_025219422.1"/>
</dbReference>
<evidence type="ECO:0000313" key="8">
    <source>
        <dbReference type="RefSeq" id="XP_025075207.1"/>
    </source>
</evidence>
<name>A0A6I9WPR4_9HYME</name>
<evidence type="ECO:0000259" key="3">
    <source>
        <dbReference type="Pfam" id="PF06602"/>
    </source>
</evidence>
<dbReference type="Proteomes" id="UP000504615">
    <property type="component" value="Unplaced"/>
</dbReference>
<dbReference type="GeneID" id="105431463"/>
<evidence type="ECO:0000313" key="4">
    <source>
        <dbReference type="Proteomes" id="UP000504615"/>
    </source>
</evidence>
<reference evidence="5 6" key="1">
    <citation type="submission" date="2025-04" db="UniProtKB">
        <authorList>
            <consortium name="RefSeq"/>
        </authorList>
    </citation>
    <scope>IDENTIFICATION</scope>
</reference>
<dbReference type="SUPFAM" id="SSF52799">
    <property type="entry name" value="(Phosphotyrosine protein) phosphatases II"/>
    <property type="match status" value="1"/>
</dbReference>
<dbReference type="AlphaFoldDB" id="A0A6I9WPR4"/>
<evidence type="ECO:0000256" key="1">
    <source>
        <dbReference type="ARBA" id="ARBA00007471"/>
    </source>
</evidence>
<comment type="similarity">
    <text evidence="1">Belongs to the protein-tyrosine phosphatase family. Non-receptor class myotubularin subfamily.</text>
</comment>
<protein>
    <submittedName>
        <fullName evidence="5 6">Myotubularin-related protein 14</fullName>
    </submittedName>
</protein>
<dbReference type="RefSeq" id="XP_011643969.1">
    <property type="nucleotide sequence ID" value="XM_011645667.1"/>
</dbReference>
<dbReference type="InterPro" id="IPR039802">
    <property type="entry name" value="MTMR14"/>
</dbReference>
<feature type="compositionally biased region" description="Low complexity" evidence="2">
    <location>
        <begin position="434"/>
        <end position="444"/>
    </location>
</feature>
<gene>
    <name evidence="5 6 7 8" type="primary">LOC105431463</name>
</gene>